<proteinExistence type="inferred from homology"/>
<dbReference type="InterPro" id="IPR036397">
    <property type="entry name" value="RNaseH_sf"/>
</dbReference>
<keyword evidence="2 12" id="KW-0540">Nuclease</keyword>
<dbReference type="GO" id="GO:0004519">
    <property type="term" value="F:endonuclease activity"/>
    <property type="evidence" value="ECO:0007669"/>
    <property type="project" value="UniProtKB-UniRule"/>
</dbReference>
<dbReference type="GO" id="GO:0016787">
    <property type="term" value="F:hydrolase activity"/>
    <property type="evidence" value="ECO:0007669"/>
    <property type="project" value="UniProtKB-KW"/>
</dbReference>
<keyword evidence="6" id="KW-0460">Magnesium</keyword>
<evidence type="ECO:0000256" key="7">
    <source>
        <dbReference type="ARBA" id="ARBA00022884"/>
    </source>
</evidence>
<evidence type="ECO:0000256" key="11">
    <source>
        <dbReference type="ARBA" id="ARBA00046380"/>
    </source>
</evidence>
<keyword evidence="10" id="KW-0464">Manganese</keyword>
<feature type="domain" description="HNH Cas9-type" evidence="13">
    <location>
        <begin position="508"/>
        <end position="667"/>
    </location>
</feature>
<dbReference type="Proteomes" id="UP001302429">
    <property type="component" value="Chromosome"/>
</dbReference>
<keyword evidence="5 12" id="KW-0378">Hydrolase</keyword>
<keyword evidence="8 12" id="KW-0051">Antiviral defense</keyword>
<dbReference type="Pfam" id="PF18541">
    <property type="entry name" value="RuvC_III"/>
    <property type="match status" value="1"/>
</dbReference>
<dbReference type="RefSeq" id="WP_317082588.1">
    <property type="nucleotide sequence ID" value="NZ_CP136594.1"/>
</dbReference>
<comment type="subunit">
    <text evidence="11 12">Monomer. Binds crRNA and tracrRNA.</text>
</comment>
<dbReference type="InterPro" id="IPR003615">
    <property type="entry name" value="HNH_nuc"/>
</dbReference>
<dbReference type="NCBIfam" id="TIGR01865">
    <property type="entry name" value="cas_Csn1"/>
    <property type="match status" value="1"/>
</dbReference>
<dbReference type="GO" id="GO:0003723">
    <property type="term" value="F:RNA binding"/>
    <property type="evidence" value="ECO:0007669"/>
    <property type="project" value="UniProtKB-UniRule"/>
</dbReference>
<dbReference type="GO" id="GO:0043571">
    <property type="term" value="P:maintenance of CRISPR repeat elements"/>
    <property type="evidence" value="ECO:0007669"/>
    <property type="project" value="UniProtKB-UniRule"/>
</dbReference>
<dbReference type="GO" id="GO:0051607">
    <property type="term" value="P:defense response to virus"/>
    <property type="evidence" value="ECO:0007669"/>
    <property type="project" value="UniProtKB-UniRule"/>
</dbReference>
<dbReference type="Gene3D" id="3.30.420.10">
    <property type="entry name" value="Ribonuclease H-like superfamily/Ribonuclease H"/>
    <property type="match status" value="2"/>
</dbReference>
<dbReference type="KEGG" id="acoa:RB602_02285"/>
<dbReference type="Pfam" id="PF18470">
    <property type="entry name" value="Cas9_a"/>
    <property type="match status" value="1"/>
</dbReference>
<evidence type="ECO:0000256" key="2">
    <source>
        <dbReference type="ARBA" id="ARBA00022722"/>
    </source>
</evidence>
<dbReference type="InterPro" id="IPR033114">
    <property type="entry name" value="HNH_CAS9"/>
</dbReference>
<feature type="active site" description="For RuvC-like nuclease domain" evidence="12">
    <location>
        <position position="9"/>
    </location>
</feature>
<evidence type="ECO:0000256" key="9">
    <source>
        <dbReference type="ARBA" id="ARBA00023125"/>
    </source>
</evidence>
<dbReference type="InterPro" id="IPR040619">
    <property type="entry name" value="Cas9_alpha-helical_lobe"/>
</dbReference>
<dbReference type="EMBL" id="CP136594">
    <property type="protein sequence ID" value="WOE75564.1"/>
    <property type="molecule type" value="Genomic_DNA"/>
</dbReference>
<keyword evidence="7 12" id="KW-0694">RNA-binding</keyword>
<dbReference type="GO" id="GO:0003677">
    <property type="term" value="F:DNA binding"/>
    <property type="evidence" value="ECO:0007669"/>
    <property type="project" value="UniProtKB-UniRule"/>
</dbReference>
<accession>A0AA97F725</accession>
<evidence type="ECO:0000256" key="4">
    <source>
        <dbReference type="ARBA" id="ARBA00022759"/>
    </source>
</evidence>
<reference evidence="14 15" key="1">
    <citation type="submission" date="2023-10" db="EMBL/GenBank/DDBJ databases">
        <title>Complete genome sequence of a Sphingomonadaceae bacterium.</title>
        <authorList>
            <person name="Yan C."/>
        </authorList>
    </citation>
    <scope>NUCLEOTIDE SEQUENCE [LARGE SCALE GENOMIC DNA]</scope>
    <source>
        <strain evidence="14 15">SCSIO 66989</strain>
    </source>
</reference>
<comment type="similarity">
    <text evidence="12">Belongs to the CRISPR-associated Cas9 family.</text>
</comment>
<sequence>MSDLVFGIDIGIASCGWAVLRKPVIDEAPGEIIALGSWIFDAPETKKERTPTNQIRRGNRLLRRVIRRKAKRMSEIRKLFKQHRLLTTDEPEVLRDCNIDPWEVRAKALDKPLAPKELAIALGHIAKRRGFKSSAKERGSNQPDDDKKMLQALEITKEKLGRYRTVGELFARDPDYVQRKRNREGLYDRTQSRDDLAHEVQQIFASQRRLGNALASEALEEAFVAEAFYQRRFQDSEKLVGSCLFLPSEKRAARYSPSFERFRLLTRLVNLRISDGEVNRSLTPEELQLITADMGKTAKLSVKAVRKAIGLADDASFTTIKPENEDKDIVARKGEAMPGTKKLREALGERLWSTLSATPEKLDQIVHILSFFETECKISCELKVLDLPAGAVDALLEALPTFARFKGAGHISAMAARKLIPHLEEGLRYDKACAAEGWDHAASRWSGREQVTNKARFNRLVKEMGSEIANPVARKALTESLKQLWAMRNRWGLPDAIHIEMARDVGKSLEERNKISRNIERTTAQRKRERAEAAAQLGIDVEDVRSDTLLRYRLWKEQCGRCPYTDQAIPPKSIAAQDNSFQVDHILPWSRFGDDSFNNKTLCMAKTNQDKGSDTPYEWIMRAQDEKGWTQFVERIESNPNYGGYKKRNYTLENADEVAERFRSRNLNDTRYAARLLAEAVKLFYPQVERQDKDGKRRVLTRPGALTAALRHAWGVESLKKIDGRRVDDARHHALDALIVAACTEAQIQWLTRSYQQWEGRGLARPLRQIPPPWGDPHSFRREVEHAYNGIFVARPERRRARGEGHAATVRQVKQRDGVDIVFERKSVTDMKQSDVARIKDPERNAAIISAVEQWFADGKSLDELPKSPSGDVIRKLRLRTKIKPSVAVRGGTADRGDMVRVDIFCRLDKRGRKAFYAVPIYPHQIMNQQQWPEPPNRAVIAYKDERDWQVIDDSFGFLFSLYPRTYVEVTKRDGSILEGYFQGLHRGTGAISLFNPNNSNSRKDNLGNSMDAIGLKTLLSIKKYEVNRFGIRSEIASEVRTWHGVACTSPIPPG</sequence>
<feature type="active site" description="Proton acceptor for HNH nuclease domain" evidence="12">
    <location>
        <position position="585"/>
    </location>
</feature>
<evidence type="ECO:0000259" key="13">
    <source>
        <dbReference type="PROSITE" id="PS51749"/>
    </source>
</evidence>
<comment type="caution">
    <text evidence="12">Lacks conserved residue(s) required for the propagation of feature annotation.</text>
</comment>
<dbReference type="GO" id="GO:0046872">
    <property type="term" value="F:metal ion binding"/>
    <property type="evidence" value="ECO:0007669"/>
    <property type="project" value="UniProtKB-UniRule"/>
</dbReference>
<dbReference type="PROSITE" id="PS51749">
    <property type="entry name" value="HNH_CAS9"/>
    <property type="match status" value="1"/>
</dbReference>
<comment type="function">
    <text evidence="12">CRISPR (clustered regularly interspaced short palindromic repeat) is an adaptive immune system that provides protection against mobile genetic elements (viruses, transposable elements and conjugative plasmids). CRISPR clusters contain spacers, sequences complementary to antecedent mobile elements, and target invading nucleic acids. CRISPR clusters are transcribed and processed into CRISPR RNA (crRNA). In type II CRISPR systems correct processing of pre-crRNA requires a trans-encoded small RNA (tracrRNA), endogenous ribonuclease 3 (rnc) and this protein. The tracrRNA serves as a guide for ribonuclease 3-aided processing of pre-crRNA. Subsequently Cas9/crRNA/tracrRNA endonucleolytically cleaves linear or circular dsDNA target complementary to the spacer; Cas9 is inactive in the absence of the 2 guide RNAs (gRNA). Cas9 recognizes the protospacer adjacent motif (PAM) in the CRISPR repeat sequences to help distinguish self versus nonself, as targets within the bacterial CRISPR locus do not have PAMs. PAM recognition is also required for catalytic activity.</text>
</comment>
<organism evidence="14 15">
    <name type="scientific">Alterisphingorhabdus coralli</name>
    <dbReference type="NCBI Taxonomy" id="3071408"/>
    <lineage>
        <taxon>Bacteria</taxon>
        <taxon>Pseudomonadati</taxon>
        <taxon>Pseudomonadota</taxon>
        <taxon>Alphaproteobacteria</taxon>
        <taxon>Sphingomonadales</taxon>
        <taxon>Sphingomonadaceae</taxon>
        <taxon>Alterisphingorhabdus (ex Yan et al. 2024)</taxon>
    </lineage>
</organism>
<evidence type="ECO:0000256" key="6">
    <source>
        <dbReference type="ARBA" id="ARBA00022842"/>
    </source>
</evidence>
<evidence type="ECO:0000256" key="5">
    <source>
        <dbReference type="ARBA" id="ARBA00022801"/>
    </source>
</evidence>
<evidence type="ECO:0000256" key="12">
    <source>
        <dbReference type="HAMAP-Rule" id="MF_01480"/>
    </source>
</evidence>
<evidence type="ECO:0000256" key="3">
    <source>
        <dbReference type="ARBA" id="ARBA00022723"/>
    </source>
</evidence>
<keyword evidence="15" id="KW-1185">Reference proteome</keyword>
<dbReference type="HAMAP" id="MF_01480">
    <property type="entry name" value="Cas9"/>
    <property type="match status" value="1"/>
</dbReference>
<evidence type="ECO:0000256" key="1">
    <source>
        <dbReference type="ARBA" id="ARBA00001946"/>
    </source>
</evidence>
<evidence type="ECO:0000313" key="14">
    <source>
        <dbReference type="EMBL" id="WOE75564.1"/>
    </source>
</evidence>
<keyword evidence="9 12" id="KW-0238">DNA-binding</keyword>
<comment type="cofactor">
    <cofactor evidence="1">
        <name>Mg(2+)</name>
        <dbReference type="ChEBI" id="CHEBI:18420"/>
    </cofactor>
</comment>
<name>A0AA97F725_9SPHN</name>
<evidence type="ECO:0000256" key="8">
    <source>
        <dbReference type="ARBA" id="ARBA00023118"/>
    </source>
</evidence>
<dbReference type="InterPro" id="IPR041383">
    <property type="entry name" value="RuvC_III"/>
</dbReference>
<comment type="domain">
    <text evidence="12">Has 2 endonuclease domains. The discontinuous RuvC-like domain cleaves the target DNA noncomplementary to crRNA while the HNH nuclease domain cleaves the target DNA complementary to crRNA.</text>
</comment>
<gene>
    <name evidence="12 14" type="primary">cas9</name>
    <name evidence="14" type="ORF">RB602_02285</name>
</gene>
<evidence type="ECO:0000313" key="15">
    <source>
        <dbReference type="Proteomes" id="UP001302429"/>
    </source>
</evidence>
<protein>
    <recommendedName>
        <fullName evidence="12">CRISPR-associated endonuclease Cas9</fullName>
        <ecNumber evidence="12">3.1.-.-</ecNumber>
    </recommendedName>
</protein>
<evidence type="ECO:0000256" key="10">
    <source>
        <dbReference type="ARBA" id="ARBA00023211"/>
    </source>
</evidence>
<keyword evidence="4 12" id="KW-0255">Endonuclease</keyword>
<dbReference type="InterPro" id="IPR028629">
    <property type="entry name" value="Cas9"/>
</dbReference>
<keyword evidence="3" id="KW-0479">Metal-binding</keyword>
<dbReference type="Gene3D" id="1.10.30.50">
    <property type="match status" value="1"/>
</dbReference>
<dbReference type="Pfam" id="PF13395">
    <property type="entry name" value="HNH_4"/>
    <property type="match status" value="1"/>
</dbReference>
<dbReference type="EC" id="3.1.-.-" evidence="12"/>
<dbReference type="AlphaFoldDB" id="A0AA97F725"/>